<proteinExistence type="predicted"/>
<evidence type="ECO:0000313" key="1">
    <source>
        <dbReference type="EMBL" id="AGB39291.1"/>
    </source>
</evidence>
<keyword evidence="2" id="KW-1185">Reference proteome</keyword>
<sequence>MNIETTQHNNTIRNGCMINFSGAMSHFARRTSFLPPLLPNLLTND</sequence>
<protein>
    <submittedName>
        <fullName evidence="1">Uncharacterized protein</fullName>
    </submittedName>
</protein>
<accession>L0K2T1</accession>
<dbReference type="HOGENOM" id="CLU_3194601_0_0_2"/>
<organism evidence="1 2">
    <name type="scientific">Natronococcus occultus SP4</name>
    <dbReference type="NCBI Taxonomy" id="694430"/>
    <lineage>
        <taxon>Archaea</taxon>
        <taxon>Methanobacteriati</taxon>
        <taxon>Methanobacteriota</taxon>
        <taxon>Stenosarchaea group</taxon>
        <taxon>Halobacteria</taxon>
        <taxon>Halobacteriales</taxon>
        <taxon>Natrialbaceae</taxon>
        <taxon>Natronococcus</taxon>
    </lineage>
</organism>
<name>L0K2T1_9EURY</name>
<reference evidence="1 2" key="1">
    <citation type="submission" date="2012-11" db="EMBL/GenBank/DDBJ databases">
        <title>FINISHED of Natronococcus occultus SP4, DSM 3396.</title>
        <authorList>
            <consortium name="DOE Joint Genome Institute"/>
            <person name="Eisen J."/>
            <person name="Huntemann M."/>
            <person name="Wei C.-L."/>
            <person name="Han J."/>
            <person name="Detter J.C."/>
            <person name="Han C."/>
            <person name="Tapia R."/>
            <person name="Chen A."/>
            <person name="Kyrpides N."/>
            <person name="Mavromatis K."/>
            <person name="Markowitz V."/>
            <person name="Szeto E."/>
            <person name="Ivanova N."/>
            <person name="Mikhailova N."/>
            <person name="Ovchinnikova G."/>
            <person name="Pagani I."/>
            <person name="Pati A."/>
            <person name="Goodwin L."/>
            <person name="Nordberg H.P."/>
            <person name="Cantor M.N."/>
            <person name="Hua S.X."/>
            <person name="Woyke T."/>
            <person name="Eisen J."/>
            <person name="Klenk H.-P."/>
            <person name="Klenk H.-P."/>
        </authorList>
    </citation>
    <scope>NUCLEOTIDE SEQUENCE [LARGE SCALE GENOMIC DNA]</scope>
    <source>
        <strain evidence="1 2">SP4</strain>
    </source>
</reference>
<dbReference type="AlphaFoldDB" id="L0K2T1"/>
<evidence type="ECO:0000313" key="2">
    <source>
        <dbReference type="Proteomes" id="UP000010878"/>
    </source>
</evidence>
<dbReference type="EMBL" id="CP003929">
    <property type="protein sequence ID" value="AGB39291.1"/>
    <property type="molecule type" value="Genomic_DNA"/>
</dbReference>
<gene>
    <name evidence="1" type="ORF">Natoc_3572</name>
</gene>
<dbReference type="KEGG" id="nou:Natoc_3572"/>
<dbReference type="Proteomes" id="UP000010878">
    <property type="component" value="Chromosome"/>
</dbReference>